<sequence>MIGSARAPAGERGLDLPPEGVGVVAVLVHGGPDEGVELGCAVRQVRPAAAEARLVLADEEAEVRTVGDHRSLEDRKVVGGGVLGVLGEQHGQELRGEQRIGEEALGNEMRVQQPVQRLLGRKAEEEPQLGAEQGGAVTAEIFRLGERLVEALQVAREGVEARLLDRGVPRVPDLALRFAHLVELGVEVLHQRVEGREPLRRFGPPGEHAVGGPFTVVADVARVEEKDPDAGSRAGLVPDLEEAPGRLRVEAQAVVAVARRERRQRQPPSGELVQDDMAGVERAAQLGDPGVGPVGPQARRRDRDGQGQLAVVDGRPEQRRTRDGVDEAGGLGVRGDGEDIAHRAALVEQRELPGPDPQGEVEVLDGRGDGVPRTLVVPARRPQSKEGGQWVDGHEAVRDRDRLEPMVLDLQSRALFSRNGRAVHCLSGEFGPVVLFP</sequence>
<accession>A0ABS7G0U1</accession>
<organism evidence="2 3">
    <name type="scientific">Actinomadura parmotrematis</name>
    <dbReference type="NCBI Taxonomy" id="2864039"/>
    <lineage>
        <taxon>Bacteria</taxon>
        <taxon>Bacillati</taxon>
        <taxon>Actinomycetota</taxon>
        <taxon>Actinomycetes</taxon>
        <taxon>Streptosporangiales</taxon>
        <taxon>Thermomonosporaceae</taxon>
        <taxon>Actinomadura</taxon>
    </lineage>
</organism>
<comment type="caution">
    <text evidence="2">The sequence shown here is derived from an EMBL/GenBank/DDBJ whole genome shotgun (WGS) entry which is preliminary data.</text>
</comment>
<gene>
    <name evidence="2" type="ORF">K1Y72_28450</name>
</gene>
<proteinExistence type="predicted"/>
<evidence type="ECO:0000256" key="1">
    <source>
        <dbReference type="SAM" id="MobiDB-lite"/>
    </source>
</evidence>
<protein>
    <submittedName>
        <fullName evidence="2">Uncharacterized protein</fullName>
    </submittedName>
</protein>
<feature type="compositionally biased region" description="Basic and acidic residues" evidence="1">
    <location>
        <begin position="314"/>
        <end position="325"/>
    </location>
</feature>
<reference evidence="2 3" key="1">
    <citation type="submission" date="2021-07" db="EMBL/GenBank/DDBJ databases">
        <title>Actinomadura sp. PM05-2 isolated from lichen.</title>
        <authorList>
            <person name="Somphong A."/>
            <person name="Phongsopitanun W."/>
            <person name="Tanasupawat S."/>
            <person name="Peongsungnone V."/>
        </authorList>
    </citation>
    <scope>NUCLEOTIDE SEQUENCE [LARGE SCALE GENOMIC DNA]</scope>
    <source>
        <strain evidence="2 3">PM05-2</strain>
    </source>
</reference>
<dbReference type="RefSeq" id="WP_220169561.1">
    <property type="nucleotide sequence ID" value="NZ_JAIBOA010000022.1"/>
</dbReference>
<dbReference type="EMBL" id="JAIBOA010000022">
    <property type="protein sequence ID" value="MBW8486329.1"/>
    <property type="molecule type" value="Genomic_DNA"/>
</dbReference>
<dbReference type="Proteomes" id="UP000774570">
    <property type="component" value="Unassembled WGS sequence"/>
</dbReference>
<evidence type="ECO:0000313" key="2">
    <source>
        <dbReference type="EMBL" id="MBW8486329.1"/>
    </source>
</evidence>
<keyword evidence="3" id="KW-1185">Reference proteome</keyword>
<evidence type="ECO:0000313" key="3">
    <source>
        <dbReference type="Proteomes" id="UP000774570"/>
    </source>
</evidence>
<feature type="region of interest" description="Disordered" evidence="1">
    <location>
        <begin position="284"/>
        <end position="337"/>
    </location>
</feature>
<name>A0ABS7G0U1_9ACTN</name>